<dbReference type="PROSITE" id="PS50082">
    <property type="entry name" value="WD_REPEATS_2"/>
    <property type="match status" value="4"/>
</dbReference>
<feature type="repeat" description="WD" evidence="3">
    <location>
        <begin position="288"/>
        <end position="320"/>
    </location>
</feature>
<keyword evidence="6" id="KW-1185">Reference proteome</keyword>
<dbReference type="InterPro" id="IPR015943">
    <property type="entry name" value="WD40/YVTN_repeat-like_dom_sf"/>
</dbReference>
<proteinExistence type="predicted"/>
<organism evidence="5 6">
    <name type="scientific">Dimargaris verticillata</name>
    <dbReference type="NCBI Taxonomy" id="2761393"/>
    <lineage>
        <taxon>Eukaryota</taxon>
        <taxon>Fungi</taxon>
        <taxon>Fungi incertae sedis</taxon>
        <taxon>Zoopagomycota</taxon>
        <taxon>Kickxellomycotina</taxon>
        <taxon>Dimargaritomycetes</taxon>
        <taxon>Dimargaritales</taxon>
        <taxon>Dimargaritaceae</taxon>
        <taxon>Dimargaris</taxon>
    </lineage>
</organism>
<dbReference type="CDD" id="cd00200">
    <property type="entry name" value="WD40"/>
    <property type="match status" value="1"/>
</dbReference>
<dbReference type="PROSITE" id="PS00678">
    <property type="entry name" value="WD_REPEATS_1"/>
    <property type="match status" value="1"/>
</dbReference>
<dbReference type="InterPro" id="IPR036322">
    <property type="entry name" value="WD40_repeat_dom_sf"/>
</dbReference>
<sequence>LQRVNCLYHLEDTAPSLFVDHQCDPSQFPRKVTKVLRGHDDEVWLLTFSHNGAFLASGSKDSSIIIWDVENGVMLHELKGHRMAIASLVWSPDDMYLLSGSHDHDVRLWHVAAGTCQEVMNLHTQPTTACAWFPDSERFLTAGQDCCIYTWNIQGTRLSMINAPRVHDMALDAEHNLLYVGCNEDKLYVYNVDTGAELYTIDLQAQVTSLTLLPNDSNLLLVSLMKRGMQLWDMEHRQVVQSYKRQFQGRYILRPTLAGADSLYIACGDQDGGVYIWNRFTGQLKERLVGHRRTVNVVTWNPVNGRMFATASDDQTIRLWGPAKRDSAAGGPSSRSHETLDPNSSQESQTGEGARPRDDDDVSPATFDVGAHPAMRLWWDGQSYGMWRHEARDKPVAARFALVTPRGAE</sequence>
<dbReference type="EMBL" id="JANBQB010000267">
    <property type="protein sequence ID" value="KAJ1978604.1"/>
    <property type="molecule type" value="Genomic_DNA"/>
</dbReference>
<evidence type="ECO:0000256" key="3">
    <source>
        <dbReference type="PROSITE-ProRule" id="PRU00221"/>
    </source>
</evidence>
<dbReference type="Proteomes" id="UP001151582">
    <property type="component" value="Unassembled WGS sequence"/>
</dbReference>
<evidence type="ECO:0000256" key="4">
    <source>
        <dbReference type="SAM" id="MobiDB-lite"/>
    </source>
</evidence>
<dbReference type="AlphaFoldDB" id="A0A9W8B2P5"/>
<evidence type="ECO:0008006" key="7">
    <source>
        <dbReference type="Google" id="ProtNLM"/>
    </source>
</evidence>
<evidence type="ECO:0000256" key="1">
    <source>
        <dbReference type="ARBA" id="ARBA00022574"/>
    </source>
</evidence>
<keyword evidence="1 3" id="KW-0853">WD repeat</keyword>
<evidence type="ECO:0000313" key="5">
    <source>
        <dbReference type="EMBL" id="KAJ1978604.1"/>
    </source>
</evidence>
<reference evidence="5" key="1">
    <citation type="submission" date="2022-07" db="EMBL/GenBank/DDBJ databases">
        <title>Phylogenomic reconstructions and comparative analyses of Kickxellomycotina fungi.</title>
        <authorList>
            <person name="Reynolds N.K."/>
            <person name="Stajich J.E."/>
            <person name="Barry K."/>
            <person name="Grigoriev I.V."/>
            <person name="Crous P."/>
            <person name="Smith M.E."/>
        </authorList>
    </citation>
    <scope>NUCLEOTIDE SEQUENCE</scope>
    <source>
        <strain evidence="5">RSA 567</strain>
    </source>
</reference>
<dbReference type="InterPro" id="IPR019775">
    <property type="entry name" value="WD40_repeat_CS"/>
</dbReference>
<evidence type="ECO:0000256" key="2">
    <source>
        <dbReference type="ARBA" id="ARBA00022737"/>
    </source>
</evidence>
<dbReference type="OrthoDB" id="972532at2759"/>
<dbReference type="InterPro" id="IPR001680">
    <property type="entry name" value="WD40_rpt"/>
</dbReference>
<gene>
    <name evidence="5" type="ORF">H4R34_003151</name>
</gene>
<name>A0A9W8B2P5_9FUNG</name>
<comment type="caution">
    <text evidence="5">The sequence shown here is derived from an EMBL/GenBank/DDBJ whole genome shotgun (WGS) entry which is preliminary data.</text>
</comment>
<dbReference type="SUPFAM" id="SSF50978">
    <property type="entry name" value="WD40 repeat-like"/>
    <property type="match status" value="1"/>
</dbReference>
<feature type="non-terminal residue" evidence="5">
    <location>
        <position position="409"/>
    </location>
</feature>
<evidence type="ECO:0000313" key="6">
    <source>
        <dbReference type="Proteomes" id="UP001151582"/>
    </source>
</evidence>
<dbReference type="PRINTS" id="PR00320">
    <property type="entry name" value="GPROTEINBRPT"/>
</dbReference>
<accession>A0A9W8B2P5</accession>
<feature type="repeat" description="WD" evidence="3">
    <location>
        <begin position="36"/>
        <end position="77"/>
    </location>
</feature>
<keyword evidence="2" id="KW-0677">Repeat</keyword>
<protein>
    <recommendedName>
        <fullName evidence="7">WD40-repeat-containing domain protein</fullName>
    </recommendedName>
</protein>
<dbReference type="Gene3D" id="2.130.10.10">
    <property type="entry name" value="YVTN repeat-like/Quinoprotein amine dehydrogenase"/>
    <property type="match status" value="3"/>
</dbReference>
<dbReference type="SMART" id="SM00320">
    <property type="entry name" value="WD40"/>
    <property type="match status" value="7"/>
</dbReference>
<feature type="repeat" description="WD" evidence="3">
    <location>
        <begin position="78"/>
        <end position="119"/>
    </location>
</feature>
<dbReference type="InterPro" id="IPR020472">
    <property type="entry name" value="WD40_PAC1"/>
</dbReference>
<dbReference type="InterPro" id="IPR051350">
    <property type="entry name" value="WD_repeat-ST_regulator"/>
</dbReference>
<dbReference type="PANTHER" id="PTHR22838:SF0">
    <property type="entry name" value="WD REPEAT-CONTAINING PROTEIN 26"/>
    <property type="match status" value="1"/>
</dbReference>
<feature type="repeat" description="WD" evidence="3">
    <location>
        <begin position="120"/>
        <end position="161"/>
    </location>
</feature>
<dbReference type="PROSITE" id="PS50294">
    <property type="entry name" value="WD_REPEATS_REGION"/>
    <property type="match status" value="3"/>
</dbReference>
<feature type="compositionally biased region" description="Polar residues" evidence="4">
    <location>
        <begin position="341"/>
        <end position="351"/>
    </location>
</feature>
<dbReference type="Pfam" id="PF00400">
    <property type="entry name" value="WD40"/>
    <property type="match status" value="4"/>
</dbReference>
<dbReference type="PANTHER" id="PTHR22838">
    <property type="entry name" value="WD REPEAT PROTEIN 26-RELATED"/>
    <property type="match status" value="1"/>
</dbReference>
<feature type="region of interest" description="Disordered" evidence="4">
    <location>
        <begin position="323"/>
        <end position="367"/>
    </location>
</feature>